<dbReference type="Pfam" id="PF21530">
    <property type="entry name" value="Pif1_2B_dom"/>
    <property type="match status" value="1"/>
</dbReference>
<keyword evidence="2" id="KW-0175">Coiled coil</keyword>
<comment type="caution">
    <text evidence="7">The sequence shown here is derived from an EMBL/GenBank/DDBJ whole genome shotgun (WGS) entry which is preliminary data.</text>
</comment>
<feature type="domain" description="DNA helicase Pif1-like 2B" evidence="6">
    <location>
        <begin position="1236"/>
        <end position="1265"/>
    </location>
</feature>
<evidence type="ECO:0000259" key="6">
    <source>
        <dbReference type="Pfam" id="PF21530"/>
    </source>
</evidence>
<feature type="compositionally biased region" description="Basic and acidic residues" evidence="3">
    <location>
        <begin position="118"/>
        <end position="160"/>
    </location>
</feature>
<evidence type="ECO:0000259" key="4">
    <source>
        <dbReference type="Pfam" id="PF05970"/>
    </source>
</evidence>
<dbReference type="GO" id="GO:0000723">
    <property type="term" value="P:telomere maintenance"/>
    <property type="evidence" value="ECO:0007669"/>
    <property type="project" value="InterPro"/>
</dbReference>
<keyword evidence="1" id="KW-0233">DNA recombination</keyword>
<dbReference type="GO" id="GO:0005524">
    <property type="term" value="F:ATP binding"/>
    <property type="evidence" value="ECO:0007669"/>
    <property type="project" value="UniProtKB-KW"/>
</dbReference>
<proteinExistence type="inferred from homology"/>
<feature type="compositionally biased region" description="Acidic residues" evidence="3">
    <location>
        <begin position="202"/>
        <end position="212"/>
    </location>
</feature>
<dbReference type="GO" id="GO:0043139">
    <property type="term" value="F:5'-3' DNA helicase activity"/>
    <property type="evidence" value="ECO:0007669"/>
    <property type="project" value="UniProtKB-EC"/>
</dbReference>
<comment type="similarity">
    <text evidence="1">Belongs to the helicase family.</text>
</comment>
<feature type="region of interest" description="Disordered" evidence="3">
    <location>
        <begin position="877"/>
        <end position="898"/>
    </location>
</feature>
<gene>
    <name evidence="7" type="ORF">KUF71_025631</name>
</gene>
<accession>A0AAE1LFQ1</accession>
<keyword evidence="1" id="KW-0234">DNA repair</keyword>
<feature type="compositionally biased region" description="Basic and acidic residues" evidence="3">
    <location>
        <begin position="189"/>
        <end position="201"/>
    </location>
</feature>
<dbReference type="InterPro" id="IPR049163">
    <property type="entry name" value="Pif1-like_2B_dom"/>
</dbReference>
<organism evidence="7 8">
    <name type="scientific">Frankliniella fusca</name>
    <dbReference type="NCBI Taxonomy" id="407009"/>
    <lineage>
        <taxon>Eukaryota</taxon>
        <taxon>Metazoa</taxon>
        <taxon>Ecdysozoa</taxon>
        <taxon>Arthropoda</taxon>
        <taxon>Hexapoda</taxon>
        <taxon>Insecta</taxon>
        <taxon>Pterygota</taxon>
        <taxon>Neoptera</taxon>
        <taxon>Paraneoptera</taxon>
        <taxon>Thysanoptera</taxon>
        <taxon>Terebrantia</taxon>
        <taxon>Thripoidea</taxon>
        <taxon>Thripidae</taxon>
        <taxon>Frankliniella</taxon>
    </lineage>
</organism>
<keyword evidence="1" id="KW-0227">DNA damage</keyword>
<dbReference type="Proteomes" id="UP001219518">
    <property type="component" value="Unassembled WGS sequence"/>
</dbReference>
<feature type="compositionally biased region" description="Polar residues" evidence="3">
    <location>
        <begin position="881"/>
        <end position="893"/>
    </location>
</feature>
<feature type="compositionally biased region" description="Basic residues" evidence="3">
    <location>
        <begin position="179"/>
        <end position="188"/>
    </location>
</feature>
<feature type="compositionally biased region" description="Basic and acidic residues" evidence="3">
    <location>
        <begin position="169"/>
        <end position="178"/>
    </location>
</feature>
<evidence type="ECO:0000256" key="1">
    <source>
        <dbReference type="RuleBase" id="RU363044"/>
    </source>
</evidence>
<keyword evidence="8" id="KW-1185">Reference proteome</keyword>
<evidence type="ECO:0000259" key="5">
    <source>
        <dbReference type="Pfam" id="PF20209"/>
    </source>
</evidence>
<dbReference type="SUPFAM" id="SSF52540">
    <property type="entry name" value="P-loop containing nucleoside triphosphate hydrolases"/>
    <property type="match status" value="2"/>
</dbReference>
<reference evidence="7" key="2">
    <citation type="journal article" date="2023" name="BMC Genomics">
        <title>Pest status, molecular evolution, and epigenetic factors derived from the genome assembly of Frankliniella fusca, a thysanopteran phytovirus vector.</title>
        <authorList>
            <person name="Catto M.A."/>
            <person name="Labadie P.E."/>
            <person name="Jacobson A.L."/>
            <person name="Kennedy G.G."/>
            <person name="Srinivasan R."/>
            <person name="Hunt B.G."/>
        </authorList>
    </citation>
    <scope>NUCLEOTIDE SEQUENCE</scope>
    <source>
        <tissue evidence="7">Head</tissue>
    </source>
</reference>
<dbReference type="GO" id="GO:0006310">
    <property type="term" value="P:DNA recombination"/>
    <property type="evidence" value="ECO:0007669"/>
    <property type="project" value="UniProtKB-KW"/>
</dbReference>
<name>A0AAE1LFQ1_9NEOP</name>
<keyword evidence="1" id="KW-0547">Nucleotide-binding</keyword>
<keyword evidence="1 7" id="KW-0347">Helicase</keyword>
<evidence type="ECO:0000313" key="7">
    <source>
        <dbReference type="EMBL" id="KAK3916447.1"/>
    </source>
</evidence>
<dbReference type="Gene3D" id="3.40.50.300">
    <property type="entry name" value="P-loop containing nucleotide triphosphate hydrolases"/>
    <property type="match status" value="1"/>
</dbReference>
<keyword evidence="1" id="KW-0378">Hydrolase</keyword>
<dbReference type="InterPro" id="IPR010285">
    <property type="entry name" value="DNA_helicase_pif1-like_DEAD"/>
</dbReference>
<evidence type="ECO:0000256" key="2">
    <source>
        <dbReference type="SAM" id="Coils"/>
    </source>
</evidence>
<dbReference type="EMBL" id="JAHWGI010000528">
    <property type="protein sequence ID" value="KAK3916447.1"/>
    <property type="molecule type" value="Genomic_DNA"/>
</dbReference>
<comment type="catalytic activity">
    <reaction evidence="1">
        <text>ATP + H2O = ADP + phosphate + H(+)</text>
        <dbReference type="Rhea" id="RHEA:13065"/>
        <dbReference type="ChEBI" id="CHEBI:15377"/>
        <dbReference type="ChEBI" id="CHEBI:15378"/>
        <dbReference type="ChEBI" id="CHEBI:30616"/>
        <dbReference type="ChEBI" id="CHEBI:43474"/>
        <dbReference type="ChEBI" id="CHEBI:456216"/>
        <dbReference type="EC" id="5.6.2.3"/>
    </reaction>
</comment>
<protein>
    <recommendedName>
        <fullName evidence="1">ATP-dependent DNA helicase</fullName>
        <ecNumber evidence="1">5.6.2.3</ecNumber>
    </recommendedName>
</protein>
<reference evidence="7" key="1">
    <citation type="submission" date="2021-07" db="EMBL/GenBank/DDBJ databases">
        <authorList>
            <person name="Catto M.A."/>
            <person name="Jacobson A."/>
            <person name="Kennedy G."/>
            <person name="Labadie P."/>
            <person name="Hunt B.G."/>
            <person name="Srinivasan R."/>
        </authorList>
    </citation>
    <scope>NUCLEOTIDE SEQUENCE</scope>
    <source>
        <strain evidence="7">PL_HMW_Pooled</strain>
        <tissue evidence="7">Head</tissue>
    </source>
</reference>
<feature type="domain" description="DUF6570" evidence="5">
    <location>
        <begin position="384"/>
        <end position="504"/>
    </location>
</feature>
<dbReference type="InterPro" id="IPR051055">
    <property type="entry name" value="PIF1_helicase"/>
</dbReference>
<dbReference type="EC" id="5.6.2.3" evidence="1"/>
<evidence type="ECO:0000256" key="3">
    <source>
        <dbReference type="SAM" id="MobiDB-lite"/>
    </source>
</evidence>
<dbReference type="GO" id="GO:0016787">
    <property type="term" value="F:hydrolase activity"/>
    <property type="evidence" value="ECO:0007669"/>
    <property type="project" value="UniProtKB-KW"/>
</dbReference>
<dbReference type="InterPro" id="IPR027417">
    <property type="entry name" value="P-loop_NTPase"/>
</dbReference>
<evidence type="ECO:0000313" key="8">
    <source>
        <dbReference type="Proteomes" id="UP001219518"/>
    </source>
</evidence>
<feature type="domain" description="DNA helicase Pif1-like DEAD-box helicase" evidence="4">
    <location>
        <begin position="942"/>
        <end position="1109"/>
    </location>
</feature>
<dbReference type="Pfam" id="PF20209">
    <property type="entry name" value="DUF6570"/>
    <property type="match status" value="1"/>
</dbReference>
<keyword evidence="1" id="KW-0067">ATP-binding</keyword>
<dbReference type="GO" id="GO:0006281">
    <property type="term" value="P:DNA repair"/>
    <property type="evidence" value="ECO:0007669"/>
    <property type="project" value="UniProtKB-KW"/>
</dbReference>
<dbReference type="Pfam" id="PF05970">
    <property type="entry name" value="PIF1"/>
    <property type="match status" value="1"/>
</dbReference>
<dbReference type="InterPro" id="IPR046700">
    <property type="entry name" value="DUF6570"/>
</dbReference>
<sequence length="1413" mass="164241">MESDEFVYPDDFVRNSISRKIKLRNGLEFVLSDEQYHNILNQVNDVKENKNRCCQSVDVPSTSLGITEESLTPFRETLMSYEVDITDGFKMVLSDEEFTELFLCHDDVSFEEQDEAEKDVVIDDEPNKEKTKPDEDPKKSESKKADDENDKKKDDGEKKEKLKRKRKSEKGSDTDTSTRKKSKSKRKSKPTDDKKTDKTETSSDEDSSDDEEINRLNKAASKIPTYKSIKNLVRKRFYKVLDISDDETTKGRTIRLKLEDGDADDVKQKRKKDRERQRKYRKNLDKEKQKKINEKARVSMRKLRERKTDREKEIERKRNSERRYLTRQLKKSGLQYNFNEGLDVDQHNFNIYMKSLSWQECPHCHRRVVQSCFNTFRCHKNCHLFTEENDMDPGEVPKELQDLTYIEKQLIARVHSVISLYKFKKCPYKYRGQVINFSQDVQSVADKLPHLVSDLNNLVVVKLTQSVTVHDFFVRKGKVLDALVWLKDHNPSYSDIIIDYENLDTLPTDGCVYSDLKHSVNFHNDDDVGDDFENEDDSDLVFTHVPDVLNSSLKKSFNNFLIWPSLGTTPINEFSSPSYISMCFPHLFPYGKADYTVARPHKVQRHTKCSKSHCLRPIGKSNTLECRYRFPRDMVSETEFEINDKGDIVDIKFKRNDPLIVYRYIAKYASKSEVKSISYNELLTEILNTSSDDADMSKKAIRKLLISSCGERDYCAQEVMHFLMGFHFYHSSREFVVINLKNLDWAIINNGLSSTNILDLYAKRPSHLEKLSLYEIGRFIRFVSGKPVWRSKEAVVRFFPKCVREHNVDLFYLYMSQIFYPWRSIDDLIPLNDDMIQNIDNSYRKYVIPHSESDFHHGNQDDKDDYSIDMKEAPEKDNEGILSSYNPNKQGNRGNDKSFHDNDYEKDYMCHKVSTETVQILYEKLRTDYESKEEIFINSHSLSYDQKSVFNFVKELSEKLKSKAVDEGQFAIVQGMPGTGKTYLLKCCVNYIKKNFDSRAVKVIAPTGVSAKLINGTTLHSFLCLGRSGYYCDGLSGLELVNYREKHKGIRFLFVDEYSMLGLRMLSCLEKRCRDLTDCDQLFGNLIVILFGDVNQLLPVCDQPLYADINILSQYNQLLEKGKLIMSQLSRAFVLKLCHRFANKQYVSFLKKVLRGSCTLKEMNFMKDRCLNAMSTSERLKFKNSLRVCSTNDNSHSYNMKKLRSLCKPIAILQAVNNNKTAFLSSDDLADGLVNVLSICKGAKVMLRKNINVSRGLVNGAIGVIKHIVFEKGKKPPLLPLCILVKFETVTLSDLNIQYVPIIPVVSTWYRTGVLYVGASEFALGLLYVALSRVPDKNSLCLAGIFINKETCCCAEKHEMQSKQKNQRKSLYNHKLYMRKYRQRLSEKRIQQVREKDRLYRQKKRKLMNRKSH</sequence>
<dbReference type="PANTHER" id="PTHR47642">
    <property type="entry name" value="ATP-DEPENDENT DNA HELICASE"/>
    <property type="match status" value="1"/>
</dbReference>
<comment type="cofactor">
    <cofactor evidence="1">
        <name>Mg(2+)</name>
        <dbReference type="ChEBI" id="CHEBI:18420"/>
    </cofactor>
</comment>
<feature type="region of interest" description="Disordered" evidence="3">
    <location>
        <begin position="114"/>
        <end position="224"/>
    </location>
</feature>
<feature type="coiled-coil region" evidence="2">
    <location>
        <begin position="270"/>
        <end position="320"/>
    </location>
</feature>